<dbReference type="AlphaFoldDB" id="A0A9D2HGA2"/>
<dbReference type="EMBL" id="DXAN01000032">
    <property type="protein sequence ID" value="HJA09490.1"/>
    <property type="molecule type" value="Genomic_DNA"/>
</dbReference>
<reference evidence="1" key="1">
    <citation type="journal article" date="2021" name="PeerJ">
        <title>Extensive microbial diversity within the chicken gut microbiome revealed by metagenomics and culture.</title>
        <authorList>
            <person name="Gilroy R."/>
            <person name="Ravi A."/>
            <person name="Getino M."/>
            <person name="Pursley I."/>
            <person name="Horton D.L."/>
            <person name="Alikhan N.F."/>
            <person name="Baker D."/>
            <person name="Gharbi K."/>
            <person name="Hall N."/>
            <person name="Watson M."/>
            <person name="Adriaenssens E.M."/>
            <person name="Foster-Nyarko E."/>
            <person name="Jarju S."/>
            <person name="Secka A."/>
            <person name="Antonio M."/>
            <person name="Oren A."/>
            <person name="Chaudhuri R.R."/>
            <person name="La Ragione R."/>
            <person name="Hildebrand F."/>
            <person name="Pallen M.J."/>
        </authorList>
    </citation>
    <scope>NUCLEOTIDE SEQUENCE</scope>
    <source>
        <strain evidence="1">CHK186-16707</strain>
    </source>
</reference>
<comment type="caution">
    <text evidence="1">The sequence shown here is derived from an EMBL/GenBank/DDBJ whole genome shotgun (WGS) entry which is preliminary data.</text>
</comment>
<dbReference type="Pfam" id="PF09719">
    <property type="entry name" value="C_GCAxxG_C_C"/>
    <property type="match status" value="1"/>
</dbReference>
<name>A0A9D2HGA2_9BACT</name>
<accession>A0A9D2HGA2</accession>
<gene>
    <name evidence="1" type="ORF">H9962_09950</name>
</gene>
<reference evidence="1" key="2">
    <citation type="submission" date="2021-04" db="EMBL/GenBank/DDBJ databases">
        <authorList>
            <person name="Gilroy R."/>
        </authorList>
    </citation>
    <scope>NUCLEOTIDE SEQUENCE</scope>
    <source>
        <strain evidence="1">CHK186-16707</strain>
    </source>
</reference>
<sequence>MSRDDIARRAHALYWERNINCARVTLVCLSELFDMELHSQIWQAAVGMHGAGRFRAQCGLVEGALMFMGLYYAGHGVPDKDIVVACRRFAEAFTARFSSLTCRDLRPGGFTKNDPPHLCETLTVDAIDFTAGFLRNHPPLQICTGPLSPPPSPTV</sequence>
<organism evidence="1 2">
    <name type="scientific">Candidatus Mailhella merdigallinarum</name>
    <dbReference type="NCBI Taxonomy" id="2838658"/>
    <lineage>
        <taxon>Bacteria</taxon>
        <taxon>Pseudomonadati</taxon>
        <taxon>Thermodesulfobacteriota</taxon>
        <taxon>Desulfovibrionia</taxon>
        <taxon>Desulfovibrionales</taxon>
        <taxon>Desulfovibrionaceae</taxon>
        <taxon>Mailhella</taxon>
    </lineage>
</organism>
<dbReference type="InterPro" id="IPR010181">
    <property type="entry name" value="CGCAxxGCC_motif"/>
</dbReference>
<dbReference type="Proteomes" id="UP000824225">
    <property type="component" value="Unassembled WGS sequence"/>
</dbReference>
<evidence type="ECO:0000313" key="1">
    <source>
        <dbReference type="EMBL" id="HJA09490.1"/>
    </source>
</evidence>
<protein>
    <submittedName>
        <fullName evidence="1">C-GCAxxG-C-C family protein</fullName>
    </submittedName>
</protein>
<evidence type="ECO:0000313" key="2">
    <source>
        <dbReference type="Proteomes" id="UP000824225"/>
    </source>
</evidence>
<proteinExistence type="predicted"/>